<dbReference type="GO" id="GO:0000155">
    <property type="term" value="F:phosphorelay sensor kinase activity"/>
    <property type="evidence" value="ECO:0007669"/>
    <property type="project" value="InterPro"/>
</dbReference>
<dbReference type="CDD" id="cd17546">
    <property type="entry name" value="REC_hyHK_CKI1_RcsC-like"/>
    <property type="match status" value="1"/>
</dbReference>
<keyword evidence="6" id="KW-1185">Reference proteome</keyword>
<reference evidence="5" key="1">
    <citation type="submission" date="2019-06" db="EMBL/GenBank/DDBJ databases">
        <authorList>
            <person name="Zheng W."/>
        </authorList>
    </citation>
    <scope>NUCLEOTIDE SEQUENCE</scope>
    <source>
        <strain evidence="5">QDHG01</strain>
    </source>
</reference>
<evidence type="ECO:0000256" key="1">
    <source>
        <dbReference type="ARBA" id="ARBA00022553"/>
    </source>
</evidence>
<dbReference type="Pfam" id="PF00072">
    <property type="entry name" value="Response_reg"/>
    <property type="match status" value="1"/>
</dbReference>
<dbReference type="InterPro" id="IPR011006">
    <property type="entry name" value="CheY-like_superfamily"/>
</dbReference>
<dbReference type="InterPro" id="IPR001789">
    <property type="entry name" value="Sig_transdc_resp-reg_receiver"/>
</dbReference>
<dbReference type="Gene3D" id="3.30.565.10">
    <property type="entry name" value="Histidine kinase-like ATPase, C-terminal domain"/>
    <property type="match status" value="1"/>
</dbReference>
<comment type="caution">
    <text evidence="5">The sequence shown here is derived from an EMBL/GenBank/DDBJ whole genome shotgun (WGS) entry which is preliminary data.</text>
</comment>
<proteinExistence type="predicted"/>
<dbReference type="Proteomes" id="UP000785679">
    <property type="component" value="Unassembled WGS sequence"/>
</dbReference>
<dbReference type="Gene3D" id="1.10.287.130">
    <property type="match status" value="1"/>
</dbReference>
<dbReference type="SUPFAM" id="SSF47384">
    <property type="entry name" value="Homodimeric domain of signal transducing histidine kinase"/>
    <property type="match status" value="1"/>
</dbReference>
<feature type="domain" description="Response regulatory" evidence="4">
    <location>
        <begin position="385"/>
        <end position="518"/>
    </location>
</feature>
<dbReference type="InterPro" id="IPR036890">
    <property type="entry name" value="HATPase_C_sf"/>
</dbReference>
<evidence type="ECO:0000313" key="6">
    <source>
        <dbReference type="Proteomes" id="UP000785679"/>
    </source>
</evidence>
<dbReference type="AlphaFoldDB" id="A0A8J8T7A5"/>
<evidence type="ECO:0000256" key="2">
    <source>
        <dbReference type="PROSITE-ProRule" id="PRU00169"/>
    </source>
</evidence>
<evidence type="ECO:0000313" key="5">
    <source>
        <dbReference type="EMBL" id="TNV84111.1"/>
    </source>
</evidence>
<protein>
    <recommendedName>
        <fullName evidence="7">Histidine kinase</fullName>
    </recommendedName>
</protein>
<dbReference type="InterPro" id="IPR050956">
    <property type="entry name" value="2C_system_His_kinase"/>
</dbReference>
<dbReference type="PROSITE" id="PS50109">
    <property type="entry name" value="HIS_KIN"/>
    <property type="match status" value="1"/>
</dbReference>
<dbReference type="OrthoDB" id="10266508at2759"/>
<keyword evidence="1 2" id="KW-0597">Phosphoprotein</keyword>
<evidence type="ECO:0000259" key="3">
    <source>
        <dbReference type="PROSITE" id="PS50109"/>
    </source>
</evidence>
<accession>A0A8J8T7A5</accession>
<dbReference type="PANTHER" id="PTHR43719">
    <property type="entry name" value="TWO-COMPONENT HISTIDINE KINASE"/>
    <property type="match status" value="1"/>
</dbReference>
<dbReference type="SUPFAM" id="SSF55874">
    <property type="entry name" value="ATPase domain of HSP90 chaperone/DNA topoisomerase II/histidine kinase"/>
    <property type="match status" value="1"/>
</dbReference>
<evidence type="ECO:0008006" key="7">
    <source>
        <dbReference type="Google" id="ProtNLM"/>
    </source>
</evidence>
<sequence>MLTATVSHEMRTPLNATLGLGEELKNYISSDVGIELHHIMMNSSRLLLSLVNDLLDLFRLKNGKFKINEALYNFREEIGDIMRLFQVQAQSKELKLIFDCDRSVPKLLTCDIQRVKQVLINLVGNALKFTFKGSIVVTAKIIKNENSERHLEMRVCDTGIGIREHDKDKIFKMFGKLEATEKINTTGIGLGVSICKQIIEGLGGTLSLVEGCDSLQCLQKLVYSYPTEQSEGTTFQFQIKINDLEDYNEDYPHQQKYREIEDLQEASPGKRQNLRGNTFKQGRKLVNKMVSDKGGNFMDQSEIDLMFPTMPMNELIMQDYIQADVKNTMINIEKKLLKQQINKPDESTPKTPQTPQLRINDVDNLDFMTARMKNGKKCPCQMRNKVLVVDDNVFNILTLQCMLKESLKMESDKALNGLQAVQRVQARASEVSNEPCLCGMESPNYRLIFMDCNMPVMDGLQATQEIRRLLPNANIKIVALTAYTTEGFEKKCFASGMDDYKTKPIYKDVLKEIVQQSLANSQII</sequence>
<dbReference type="Gene3D" id="3.40.50.2300">
    <property type="match status" value="1"/>
</dbReference>
<dbReference type="InterPro" id="IPR036097">
    <property type="entry name" value="HisK_dim/P_sf"/>
</dbReference>
<dbReference type="PANTHER" id="PTHR43719:SF28">
    <property type="entry name" value="PEROXIDE STRESS-ACTIVATED HISTIDINE KINASE MAK1-RELATED"/>
    <property type="match status" value="1"/>
</dbReference>
<organism evidence="5 6">
    <name type="scientific">Halteria grandinella</name>
    <dbReference type="NCBI Taxonomy" id="5974"/>
    <lineage>
        <taxon>Eukaryota</taxon>
        <taxon>Sar</taxon>
        <taxon>Alveolata</taxon>
        <taxon>Ciliophora</taxon>
        <taxon>Intramacronucleata</taxon>
        <taxon>Spirotrichea</taxon>
        <taxon>Stichotrichia</taxon>
        <taxon>Sporadotrichida</taxon>
        <taxon>Halteriidae</taxon>
        <taxon>Halteria</taxon>
    </lineage>
</organism>
<dbReference type="SMART" id="SM00448">
    <property type="entry name" value="REC"/>
    <property type="match status" value="1"/>
</dbReference>
<dbReference type="InterPro" id="IPR003661">
    <property type="entry name" value="HisK_dim/P_dom"/>
</dbReference>
<dbReference type="InterPro" id="IPR005467">
    <property type="entry name" value="His_kinase_dom"/>
</dbReference>
<dbReference type="SUPFAM" id="SSF52172">
    <property type="entry name" value="CheY-like"/>
    <property type="match status" value="1"/>
</dbReference>
<dbReference type="PROSITE" id="PS50110">
    <property type="entry name" value="RESPONSE_REGULATORY"/>
    <property type="match status" value="1"/>
</dbReference>
<dbReference type="PRINTS" id="PR00344">
    <property type="entry name" value="BCTRLSENSOR"/>
</dbReference>
<dbReference type="SMART" id="SM00388">
    <property type="entry name" value="HisKA"/>
    <property type="match status" value="1"/>
</dbReference>
<feature type="modified residue" description="4-aspartylphosphate" evidence="2">
    <location>
        <position position="451"/>
    </location>
</feature>
<feature type="domain" description="Histidine kinase" evidence="3">
    <location>
        <begin position="5"/>
        <end position="243"/>
    </location>
</feature>
<gene>
    <name evidence="5" type="ORF">FGO68_gene12712</name>
</gene>
<evidence type="ECO:0000259" key="4">
    <source>
        <dbReference type="PROSITE" id="PS50110"/>
    </source>
</evidence>
<dbReference type="InterPro" id="IPR003594">
    <property type="entry name" value="HATPase_dom"/>
</dbReference>
<dbReference type="EMBL" id="RRYP01003128">
    <property type="protein sequence ID" value="TNV84111.1"/>
    <property type="molecule type" value="Genomic_DNA"/>
</dbReference>
<dbReference type="CDD" id="cd00082">
    <property type="entry name" value="HisKA"/>
    <property type="match status" value="1"/>
</dbReference>
<dbReference type="SMART" id="SM00387">
    <property type="entry name" value="HATPase_c"/>
    <property type="match status" value="1"/>
</dbReference>
<dbReference type="InterPro" id="IPR004358">
    <property type="entry name" value="Sig_transdc_His_kin-like_C"/>
</dbReference>
<name>A0A8J8T7A5_HALGN</name>
<dbReference type="Pfam" id="PF00512">
    <property type="entry name" value="HisKA"/>
    <property type="match status" value="1"/>
</dbReference>
<dbReference type="Pfam" id="PF02518">
    <property type="entry name" value="HATPase_c"/>
    <property type="match status" value="1"/>
</dbReference>